<dbReference type="InterPro" id="IPR011711">
    <property type="entry name" value="GntR_C"/>
</dbReference>
<dbReference type="PROSITE" id="PS50949">
    <property type="entry name" value="HTH_GNTR"/>
    <property type="match status" value="1"/>
</dbReference>
<evidence type="ECO:0000313" key="5">
    <source>
        <dbReference type="EMBL" id="ACV05140.1"/>
    </source>
</evidence>
<dbReference type="Pfam" id="PF00392">
    <property type="entry name" value="GntR"/>
    <property type="match status" value="1"/>
</dbReference>
<dbReference type="EMBL" id="CP001686">
    <property type="protein sequence ID" value="ACV05140.1"/>
    <property type="molecule type" value="Genomic_DNA"/>
</dbReference>
<dbReference type="PANTHER" id="PTHR43537:SF45">
    <property type="entry name" value="GNTR FAMILY REGULATORY PROTEIN"/>
    <property type="match status" value="1"/>
</dbReference>
<dbReference type="SMART" id="SM00345">
    <property type="entry name" value="HTH_GNTR"/>
    <property type="match status" value="1"/>
</dbReference>
<dbReference type="SUPFAM" id="SSF46785">
    <property type="entry name" value="Winged helix' DNA-binding domain"/>
    <property type="match status" value="1"/>
</dbReference>
<keyword evidence="2" id="KW-0238">DNA-binding</keyword>
<dbReference type="STRING" id="478801.Ksed_00430"/>
<dbReference type="InterPro" id="IPR000524">
    <property type="entry name" value="Tscrpt_reg_HTH_GntR"/>
</dbReference>
<keyword evidence="3" id="KW-0804">Transcription</keyword>
<dbReference type="InterPro" id="IPR036388">
    <property type="entry name" value="WH-like_DNA-bd_sf"/>
</dbReference>
<sequence length="227" mass="23764">MHNVTVTTELGGQRCARTVRGLITAGRLGPGEQLVEQSLVEVCGVSRNTLREGYRILADEGLVVHVPHRGVFVSSPGVAEVRDVYTARRVVECGALRERAGAGLAVGGGPAAGGDPAVVVLEQLVGRAREAAADGRWSEVGDLNMAVHQQWVDLAGSRWLSAAAKGLLAHARLAFRTLADPGGLHSAFVEENARVVGHVAAGEFGAAADLLEGYLHRAEGLVVDAMR</sequence>
<evidence type="ECO:0000256" key="2">
    <source>
        <dbReference type="ARBA" id="ARBA00023125"/>
    </source>
</evidence>
<dbReference type="GO" id="GO:0003677">
    <property type="term" value="F:DNA binding"/>
    <property type="evidence" value="ECO:0007669"/>
    <property type="project" value="UniProtKB-KW"/>
</dbReference>
<gene>
    <name evidence="5" type="ordered locus">Ksed_00430</name>
</gene>
<dbReference type="InterPro" id="IPR008920">
    <property type="entry name" value="TF_FadR/GntR_C"/>
</dbReference>
<keyword evidence="1" id="KW-0805">Transcription regulation</keyword>
<dbReference type="Gene3D" id="1.10.10.10">
    <property type="entry name" value="Winged helix-like DNA-binding domain superfamily/Winged helix DNA-binding domain"/>
    <property type="match status" value="1"/>
</dbReference>
<dbReference type="KEGG" id="kse:Ksed_00430"/>
<dbReference type="GO" id="GO:0003700">
    <property type="term" value="F:DNA-binding transcription factor activity"/>
    <property type="evidence" value="ECO:0007669"/>
    <property type="project" value="InterPro"/>
</dbReference>
<dbReference type="HOGENOM" id="CLU_017584_5_5_11"/>
<dbReference type="AlphaFoldDB" id="C7NIG9"/>
<organism evidence="5 6">
    <name type="scientific">Kytococcus sedentarius (strain ATCC 14392 / DSM 20547 / JCM 11482 / CCUG 33030 / NBRC 15357 / NCTC 11040 / CCM 314 / 541)</name>
    <name type="common">Micrococcus sedentarius</name>
    <dbReference type="NCBI Taxonomy" id="478801"/>
    <lineage>
        <taxon>Bacteria</taxon>
        <taxon>Bacillati</taxon>
        <taxon>Actinomycetota</taxon>
        <taxon>Actinomycetes</taxon>
        <taxon>Micrococcales</taxon>
        <taxon>Kytococcaceae</taxon>
        <taxon>Kytococcus</taxon>
    </lineage>
</organism>
<dbReference type="CDD" id="cd07377">
    <property type="entry name" value="WHTH_GntR"/>
    <property type="match status" value="1"/>
</dbReference>
<evidence type="ECO:0000259" key="4">
    <source>
        <dbReference type="PROSITE" id="PS50949"/>
    </source>
</evidence>
<dbReference type="SMART" id="SM00895">
    <property type="entry name" value="FCD"/>
    <property type="match status" value="1"/>
</dbReference>
<dbReference type="Proteomes" id="UP000006666">
    <property type="component" value="Chromosome"/>
</dbReference>
<evidence type="ECO:0000313" key="6">
    <source>
        <dbReference type="Proteomes" id="UP000006666"/>
    </source>
</evidence>
<dbReference type="eggNOG" id="COG1802">
    <property type="taxonomic scope" value="Bacteria"/>
</dbReference>
<dbReference type="InterPro" id="IPR036390">
    <property type="entry name" value="WH_DNA-bd_sf"/>
</dbReference>
<evidence type="ECO:0000256" key="3">
    <source>
        <dbReference type="ARBA" id="ARBA00023163"/>
    </source>
</evidence>
<feature type="domain" description="HTH gntR-type" evidence="4">
    <location>
        <begin position="9"/>
        <end position="76"/>
    </location>
</feature>
<dbReference type="Gene3D" id="1.20.120.530">
    <property type="entry name" value="GntR ligand-binding domain-like"/>
    <property type="match status" value="1"/>
</dbReference>
<dbReference type="SUPFAM" id="SSF48008">
    <property type="entry name" value="GntR ligand-binding domain-like"/>
    <property type="match status" value="1"/>
</dbReference>
<evidence type="ECO:0000256" key="1">
    <source>
        <dbReference type="ARBA" id="ARBA00023015"/>
    </source>
</evidence>
<keyword evidence="6" id="KW-1185">Reference proteome</keyword>
<protein>
    <submittedName>
        <fullName evidence="5">Transcriptional regulator</fullName>
    </submittedName>
</protein>
<dbReference type="Pfam" id="PF07729">
    <property type="entry name" value="FCD"/>
    <property type="match status" value="1"/>
</dbReference>
<accession>C7NIG9</accession>
<dbReference type="PANTHER" id="PTHR43537">
    <property type="entry name" value="TRANSCRIPTIONAL REGULATOR, GNTR FAMILY"/>
    <property type="match status" value="1"/>
</dbReference>
<reference evidence="5 6" key="1">
    <citation type="journal article" date="2009" name="Stand. Genomic Sci.">
        <title>Complete genome sequence of Kytococcus sedentarius type strain (541).</title>
        <authorList>
            <person name="Sims D."/>
            <person name="Brettin T."/>
            <person name="Detter J.C."/>
            <person name="Han C."/>
            <person name="Lapidus A."/>
            <person name="Copeland A."/>
            <person name="Glavina Del Rio T."/>
            <person name="Nolan M."/>
            <person name="Chen F."/>
            <person name="Lucas S."/>
            <person name="Tice H."/>
            <person name="Cheng J.F."/>
            <person name="Bruce D."/>
            <person name="Goodwin L."/>
            <person name="Pitluck S."/>
            <person name="Ovchinnikova G."/>
            <person name="Pati A."/>
            <person name="Ivanova N."/>
            <person name="Mavrommatis K."/>
            <person name="Chen A."/>
            <person name="Palaniappan K."/>
            <person name="D'haeseleer P."/>
            <person name="Chain P."/>
            <person name="Bristow J."/>
            <person name="Eisen J.A."/>
            <person name="Markowitz V."/>
            <person name="Hugenholtz P."/>
            <person name="Schneider S."/>
            <person name="Goker M."/>
            <person name="Pukall R."/>
            <person name="Kyrpides N.C."/>
            <person name="Klenk H.P."/>
        </authorList>
    </citation>
    <scope>NUCLEOTIDE SEQUENCE [LARGE SCALE GENOMIC DNA]</scope>
    <source>
        <strain evidence="6">ATCC 14392 / DSM 20547 / JCM 11482 / CCUG 33030 / NBRC 15357 / NCTC 11040 / CCM 314 / 541</strain>
    </source>
</reference>
<name>C7NIG9_KYTSD</name>
<proteinExistence type="predicted"/>